<keyword evidence="5" id="KW-0560">Oxidoreductase</keyword>
<comment type="subunit">
    <text evidence="2">Homodimer.</text>
</comment>
<dbReference type="Pfam" id="PF00080">
    <property type="entry name" value="Sod_Cu"/>
    <property type="match status" value="1"/>
</dbReference>
<accession>A0A5N6UID3</accession>
<dbReference type="InterPro" id="IPR036423">
    <property type="entry name" value="SOD-like_Cu/Zn_dom_sf"/>
</dbReference>
<dbReference type="SUPFAM" id="SSF49329">
    <property type="entry name" value="Cu,Zn superoxide dismutase-like"/>
    <property type="match status" value="1"/>
</dbReference>
<dbReference type="EMBL" id="ML738697">
    <property type="protein sequence ID" value="KAE8158369.1"/>
    <property type="molecule type" value="Genomic_DNA"/>
</dbReference>
<keyword evidence="5" id="KW-0186">Copper</keyword>
<dbReference type="GO" id="GO:0004784">
    <property type="term" value="F:superoxide dismutase activity"/>
    <property type="evidence" value="ECO:0007669"/>
    <property type="project" value="UniProtKB-EC"/>
</dbReference>
<keyword evidence="5" id="KW-0479">Metal-binding</keyword>
<evidence type="ECO:0000256" key="4">
    <source>
        <dbReference type="ARBA" id="ARBA00022490"/>
    </source>
</evidence>
<reference evidence="7 8" key="1">
    <citation type="submission" date="2019-04" db="EMBL/GenBank/DDBJ databases">
        <title>Friends and foes A comparative genomics study of 23 Aspergillus species from section Flavi.</title>
        <authorList>
            <consortium name="DOE Joint Genome Institute"/>
            <person name="Kjaerbolling I."/>
            <person name="Vesth T."/>
            <person name="Frisvad J.C."/>
            <person name="Nybo J.L."/>
            <person name="Theobald S."/>
            <person name="Kildgaard S."/>
            <person name="Isbrandt T."/>
            <person name="Kuo A."/>
            <person name="Sato A."/>
            <person name="Lyhne E.K."/>
            <person name="Kogle M.E."/>
            <person name="Wiebenga A."/>
            <person name="Kun R.S."/>
            <person name="Lubbers R.J."/>
            <person name="Makela M.R."/>
            <person name="Barry K."/>
            <person name="Chovatia M."/>
            <person name="Clum A."/>
            <person name="Daum C."/>
            <person name="Haridas S."/>
            <person name="He G."/>
            <person name="LaButti K."/>
            <person name="Lipzen A."/>
            <person name="Mondo S."/>
            <person name="Riley R."/>
            <person name="Salamov A."/>
            <person name="Simmons B.A."/>
            <person name="Magnuson J.K."/>
            <person name="Henrissat B."/>
            <person name="Mortensen U.H."/>
            <person name="Larsen T.O."/>
            <person name="Devries R.P."/>
            <person name="Grigoriev I.V."/>
            <person name="Machida M."/>
            <person name="Baker S.E."/>
            <person name="Andersen M.R."/>
        </authorList>
    </citation>
    <scope>NUCLEOTIDE SEQUENCE [LARGE SCALE GENOMIC DNA]</scope>
    <source>
        <strain evidence="7 8">CBS 117626</strain>
    </source>
</reference>
<keyword evidence="5" id="KW-0862">Zinc</keyword>
<dbReference type="Proteomes" id="UP000326950">
    <property type="component" value="Unassembled WGS sequence"/>
</dbReference>
<evidence type="ECO:0000313" key="8">
    <source>
        <dbReference type="Proteomes" id="UP000326950"/>
    </source>
</evidence>
<dbReference type="PANTHER" id="PTHR10003">
    <property type="entry name" value="SUPEROXIDE DISMUTASE CU-ZN -RELATED"/>
    <property type="match status" value="1"/>
</dbReference>
<proteinExistence type="inferred from homology"/>
<dbReference type="PRINTS" id="PR00068">
    <property type="entry name" value="CUZNDISMTASE"/>
</dbReference>
<dbReference type="EC" id="1.15.1.1" evidence="5"/>
<comment type="function">
    <text evidence="5">Destroys radicals which are normally produced within the cells and which are toxic to biological systems.</text>
</comment>
<evidence type="ECO:0000259" key="6">
    <source>
        <dbReference type="Pfam" id="PF00080"/>
    </source>
</evidence>
<gene>
    <name evidence="7" type="ORF">BDV40DRAFT_304288</name>
</gene>
<keyword evidence="4" id="KW-0963">Cytoplasm</keyword>
<sequence length="166" mass="17824">MRLPIFYILPAVLAGSSDHLRATAELEGSVQGTLVLEQSKHGVLQIEGKLSNITLGNHGIHIHEFGKTSNKCLDAGGHYNPTNQDHGAPYDEVRHVGDFGNIDVTSDPYFLRFTDHVAKLDGPYSVLDRSIVIHADADDLGRGGNENSKINGNSGARLACAVIKAV</sequence>
<evidence type="ECO:0000256" key="1">
    <source>
        <dbReference type="ARBA" id="ARBA00004496"/>
    </source>
</evidence>
<dbReference type="InterPro" id="IPR001424">
    <property type="entry name" value="SOD_Cu_Zn_dom"/>
</dbReference>
<organism evidence="7 8">
    <name type="scientific">Aspergillus tamarii</name>
    <dbReference type="NCBI Taxonomy" id="41984"/>
    <lineage>
        <taxon>Eukaryota</taxon>
        <taxon>Fungi</taxon>
        <taxon>Dikarya</taxon>
        <taxon>Ascomycota</taxon>
        <taxon>Pezizomycotina</taxon>
        <taxon>Eurotiomycetes</taxon>
        <taxon>Eurotiomycetidae</taxon>
        <taxon>Eurotiales</taxon>
        <taxon>Aspergillaceae</taxon>
        <taxon>Aspergillus</taxon>
        <taxon>Aspergillus subgen. Circumdati</taxon>
    </lineage>
</organism>
<evidence type="ECO:0000256" key="2">
    <source>
        <dbReference type="ARBA" id="ARBA00011738"/>
    </source>
</evidence>
<protein>
    <recommendedName>
        <fullName evidence="3 5">Superoxide dismutase [Cu-Zn]</fullName>
        <ecNumber evidence="5">1.15.1.1</ecNumber>
    </recommendedName>
</protein>
<dbReference type="Gene3D" id="2.60.40.200">
    <property type="entry name" value="Superoxide dismutase, copper/zinc binding domain"/>
    <property type="match status" value="1"/>
</dbReference>
<comment type="catalytic activity">
    <reaction evidence="5">
        <text>2 superoxide + 2 H(+) = H2O2 + O2</text>
        <dbReference type="Rhea" id="RHEA:20696"/>
        <dbReference type="ChEBI" id="CHEBI:15378"/>
        <dbReference type="ChEBI" id="CHEBI:15379"/>
        <dbReference type="ChEBI" id="CHEBI:16240"/>
        <dbReference type="ChEBI" id="CHEBI:18421"/>
        <dbReference type="EC" id="1.15.1.1"/>
    </reaction>
</comment>
<keyword evidence="8" id="KW-1185">Reference proteome</keyword>
<comment type="similarity">
    <text evidence="5">Belongs to the Cu-Zn superoxide dismutase family.</text>
</comment>
<name>A0A5N6UID3_ASPTM</name>
<comment type="cofactor">
    <cofactor evidence="5">
        <name>Zn(2+)</name>
        <dbReference type="ChEBI" id="CHEBI:29105"/>
    </cofactor>
    <text evidence="5">Binds 1 zinc ion per subunit.</text>
</comment>
<dbReference type="InterPro" id="IPR018152">
    <property type="entry name" value="SOD_Cu/Zn_BS"/>
</dbReference>
<dbReference type="AlphaFoldDB" id="A0A5N6UID3"/>
<dbReference type="InterPro" id="IPR024134">
    <property type="entry name" value="SOD_Cu/Zn_/chaperone"/>
</dbReference>
<dbReference type="CDD" id="cd00305">
    <property type="entry name" value="Cu-Zn_Superoxide_Dismutase"/>
    <property type="match status" value="1"/>
</dbReference>
<comment type="cofactor">
    <cofactor evidence="5">
        <name>Cu cation</name>
        <dbReference type="ChEBI" id="CHEBI:23378"/>
    </cofactor>
    <text evidence="5">Binds 1 copper ion per subunit.</text>
</comment>
<evidence type="ECO:0000256" key="3">
    <source>
        <dbReference type="ARBA" id="ARBA00020928"/>
    </source>
</evidence>
<feature type="domain" description="Superoxide dismutase copper/zinc binding" evidence="6">
    <location>
        <begin position="30"/>
        <end position="163"/>
    </location>
</feature>
<evidence type="ECO:0000313" key="7">
    <source>
        <dbReference type="EMBL" id="KAE8158369.1"/>
    </source>
</evidence>
<comment type="subcellular location">
    <subcellularLocation>
        <location evidence="1">Cytoplasm</location>
    </subcellularLocation>
</comment>
<dbReference type="GO" id="GO:0005737">
    <property type="term" value="C:cytoplasm"/>
    <property type="evidence" value="ECO:0007669"/>
    <property type="project" value="UniProtKB-SubCell"/>
</dbReference>
<dbReference type="PROSITE" id="PS00332">
    <property type="entry name" value="SOD_CU_ZN_2"/>
    <property type="match status" value="1"/>
</dbReference>
<dbReference type="OrthoDB" id="2015551at2759"/>
<dbReference type="GO" id="GO:0005507">
    <property type="term" value="F:copper ion binding"/>
    <property type="evidence" value="ECO:0007669"/>
    <property type="project" value="InterPro"/>
</dbReference>
<evidence type="ECO:0000256" key="5">
    <source>
        <dbReference type="RuleBase" id="RU000393"/>
    </source>
</evidence>